<dbReference type="EMBL" id="UZAL01045502">
    <property type="protein sequence ID" value="VDP83471.1"/>
    <property type="molecule type" value="Genomic_DNA"/>
</dbReference>
<dbReference type="GO" id="GO:0043828">
    <property type="term" value="F:tRNA 2-selenouridine synthase activity"/>
    <property type="evidence" value="ECO:0007669"/>
    <property type="project" value="InterPro"/>
</dbReference>
<sequence length="298" mass="34137">MIDRIQARLYGASLVCANISRCLKELSYQYGLQLDNSVPVNHHSNGNRKIVKYPDFFIYCWRGGQRSNSLATILSEVGWPGNIYTLVGGYRSWRRLLLRQLDAWPRWSILSPFWVISGLTGCFDNPEAMTFPFYRRSSSFFGEHQCNRLRSGKSLILQELHDHGETVFDLEALAKHKGSMFGGDCVLSNSDTSDHQSSTNKGSQQKFFESQLHHVMMTNKHRLSSCKNILWIECESRHIGPVCGLSDGLWSRLRSTDPNVGTHRLWIDITEEARVAWILENYSIVTRNVPKVLAILKR</sequence>
<dbReference type="Gene3D" id="3.40.250.10">
    <property type="entry name" value="Rhodanese-like domain"/>
    <property type="match status" value="1"/>
</dbReference>
<dbReference type="STRING" id="31246.A0A183Q2J8"/>
<keyword evidence="3" id="KW-1185">Reference proteome</keyword>
<evidence type="ECO:0000313" key="2">
    <source>
        <dbReference type="EMBL" id="VDP83471.1"/>
    </source>
</evidence>
<dbReference type="PANTHER" id="PTHR30401:SF0">
    <property type="entry name" value="TRNA 2-SELENOURIDINE SYNTHASE"/>
    <property type="match status" value="1"/>
</dbReference>
<gene>
    <name evidence="2" type="ORF">SMTD_LOCUS20834</name>
</gene>
<evidence type="ECO:0000313" key="3">
    <source>
        <dbReference type="Proteomes" id="UP000269396"/>
    </source>
</evidence>
<dbReference type="InterPro" id="IPR001763">
    <property type="entry name" value="Rhodanese-like_dom"/>
</dbReference>
<proteinExistence type="predicted"/>
<dbReference type="InterPro" id="IPR058840">
    <property type="entry name" value="AAA_SelU"/>
</dbReference>
<dbReference type="GO" id="GO:0002098">
    <property type="term" value="P:tRNA wobble uridine modification"/>
    <property type="evidence" value="ECO:0007669"/>
    <property type="project" value="InterPro"/>
</dbReference>
<dbReference type="AlphaFoldDB" id="A0A183Q2J8"/>
<dbReference type="Pfam" id="PF26341">
    <property type="entry name" value="AAA_SelU"/>
    <property type="match status" value="1"/>
</dbReference>
<evidence type="ECO:0000256" key="1">
    <source>
        <dbReference type="ARBA" id="ARBA00023266"/>
    </source>
</evidence>
<dbReference type="PROSITE" id="PS50206">
    <property type="entry name" value="RHODANESE_3"/>
    <property type="match status" value="1"/>
</dbReference>
<dbReference type="InterPro" id="IPR036873">
    <property type="entry name" value="Rhodanese-like_dom_sf"/>
</dbReference>
<reference evidence="2 3" key="1">
    <citation type="submission" date="2018-11" db="EMBL/GenBank/DDBJ databases">
        <authorList>
            <consortium name="Pathogen Informatics"/>
        </authorList>
    </citation>
    <scope>NUCLEOTIDE SEQUENCE [LARGE SCALE GENOMIC DNA]</scope>
    <source>
        <strain>Denwood</strain>
        <strain evidence="3">Zambia</strain>
    </source>
</reference>
<dbReference type="Proteomes" id="UP000269396">
    <property type="component" value="Unassembled WGS sequence"/>
</dbReference>
<name>A0A183Q2J8_9TREM</name>
<accession>A0A183Q2J8</accession>
<keyword evidence="1" id="KW-0711">Selenium</keyword>
<dbReference type="InterPro" id="IPR017582">
    <property type="entry name" value="SelU"/>
</dbReference>
<protein>
    <submittedName>
        <fullName evidence="2">Uncharacterized protein</fullName>
    </submittedName>
</protein>
<dbReference type="SUPFAM" id="SSF52821">
    <property type="entry name" value="Rhodanese/Cell cycle control phosphatase"/>
    <property type="match status" value="1"/>
</dbReference>
<dbReference type="PANTHER" id="PTHR30401">
    <property type="entry name" value="TRNA 2-SELENOURIDINE SYNTHASE"/>
    <property type="match status" value="1"/>
</dbReference>
<organism evidence="2 3">
    <name type="scientific">Schistosoma mattheei</name>
    <dbReference type="NCBI Taxonomy" id="31246"/>
    <lineage>
        <taxon>Eukaryota</taxon>
        <taxon>Metazoa</taxon>
        <taxon>Spiralia</taxon>
        <taxon>Lophotrochozoa</taxon>
        <taxon>Platyhelminthes</taxon>
        <taxon>Trematoda</taxon>
        <taxon>Digenea</taxon>
        <taxon>Strigeidida</taxon>
        <taxon>Schistosomatoidea</taxon>
        <taxon>Schistosomatidae</taxon>
        <taxon>Schistosoma</taxon>
    </lineage>
</organism>